<reference evidence="1 2" key="1">
    <citation type="submission" date="2019-02" db="EMBL/GenBank/DDBJ databases">
        <title>Deep-cultivation of Planctomycetes and their phenomic and genomic characterization uncovers novel biology.</title>
        <authorList>
            <person name="Wiegand S."/>
            <person name="Jogler M."/>
            <person name="Boedeker C."/>
            <person name="Pinto D."/>
            <person name="Vollmers J."/>
            <person name="Rivas-Marin E."/>
            <person name="Kohn T."/>
            <person name="Peeters S.H."/>
            <person name="Heuer A."/>
            <person name="Rast P."/>
            <person name="Oberbeckmann S."/>
            <person name="Bunk B."/>
            <person name="Jeske O."/>
            <person name="Meyerdierks A."/>
            <person name="Storesund J.E."/>
            <person name="Kallscheuer N."/>
            <person name="Luecker S."/>
            <person name="Lage O.M."/>
            <person name="Pohl T."/>
            <person name="Merkel B.J."/>
            <person name="Hornburger P."/>
            <person name="Mueller R.-W."/>
            <person name="Bruemmer F."/>
            <person name="Labrenz M."/>
            <person name="Spormann A.M."/>
            <person name="Op den Camp H."/>
            <person name="Overmann J."/>
            <person name="Amann R."/>
            <person name="Jetten M.S.M."/>
            <person name="Mascher T."/>
            <person name="Medema M.H."/>
            <person name="Devos D.P."/>
            <person name="Kaster A.-K."/>
            <person name="Ovreas L."/>
            <person name="Rohde M."/>
            <person name="Galperin M.Y."/>
            <person name="Jogler C."/>
        </authorList>
    </citation>
    <scope>NUCLEOTIDE SEQUENCE [LARGE SCALE GENOMIC DNA]</scope>
    <source>
        <strain evidence="1 2">K23_9</strain>
    </source>
</reference>
<dbReference type="OrthoDB" id="121633at2"/>
<gene>
    <name evidence="1" type="ORF">K239x_31340</name>
</gene>
<evidence type="ECO:0000313" key="2">
    <source>
        <dbReference type="Proteomes" id="UP000319817"/>
    </source>
</evidence>
<dbReference type="SUPFAM" id="SSF69754">
    <property type="entry name" value="Ribosome binding protein Y (YfiA homologue)"/>
    <property type="match status" value="1"/>
</dbReference>
<proteinExistence type="predicted"/>
<protein>
    <recommendedName>
        <fullName evidence="3">Sigma 54 modulation protein / S30EA ribosomal protein</fullName>
    </recommendedName>
</protein>
<dbReference type="EMBL" id="CP036526">
    <property type="protein sequence ID" value="QDT11140.1"/>
    <property type="molecule type" value="Genomic_DNA"/>
</dbReference>
<dbReference type="AlphaFoldDB" id="A0A517NVI2"/>
<dbReference type="InterPro" id="IPR036567">
    <property type="entry name" value="RHF-like"/>
</dbReference>
<evidence type="ECO:0008006" key="3">
    <source>
        <dbReference type="Google" id="ProtNLM"/>
    </source>
</evidence>
<name>A0A517NVI2_9BACT</name>
<sequence length="120" mass="13209">MHVSVNSSIDRISSDARESISQMIQGTLARFSSSISQVRVQIIDENGPRGGEDKICRVNLMMPGLGLVTASAKHEKVMAAVAEAARRTRRIVVAKLKRRQDIGRRAKQGRLLEASELLEV</sequence>
<dbReference type="Gene3D" id="3.30.160.100">
    <property type="entry name" value="Ribosome hibernation promotion factor-like"/>
    <property type="match status" value="1"/>
</dbReference>
<organism evidence="1 2">
    <name type="scientific">Stieleria marina</name>
    <dbReference type="NCBI Taxonomy" id="1930275"/>
    <lineage>
        <taxon>Bacteria</taxon>
        <taxon>Pseudomonadati</taxon>
        <taxon>Planctomycetota</taxon>
        <taxon>Planctomycetia</taxon>
        <taxon>Pirellulales</taxon>
        <taxon>Pirellulaceae</taxon>
        <taxon>Stieleria</taxon>
    </lineage>
</organism>
<accession>A0A517NVI2</accession>
<dbReference type="RefSeq" id="WP_145418944.1">
    <property type="nucleotide sequence ID" value="NZ_CP036526.1"/>
</dbReference>
<dbReference type="Proteomes" id="UP000319817">
    <property type="component" value="Chromosome"/>
</dbReference>
<evidence type="ECO:0000313" key="1">
    <source>
        <dbReference type="EMBL" id="QDT11140.1"/>
    </source>
</evidence>
<keyword evidence="2" id="KW-1185">Reference proteome</keyword>